<gene>
    <name evidence="1" type="ORF">H359_0027</name>
</gene>
<accession>A0ABN0N013</accession>
<organism evidence="1 2">
    <name type="scientific">Chlamydia ibidis 10-1398/6</name>
    <dbReference type="NCBI Taxonomy" id="1046581"/>
    <lineage>
        <taxon>Bacteria</taxon>
        <taxon>Pseudomonadati</taxon>
        <taxon>Chlamydiota</taxon>
        <taxon>Chlamydiia</taxon>
        <taxon>Chlamydiales</taxon>
        <taxon>Chlamydiaceae</taxon>
        <taxon>Chlamydia/Chlamydophila group</taxon>
        <taxon>Chlamydia</taxon>
    </lineage>
</organism>
<protein>
    <submittedName>
        <fullName evidence="1">Inner membrane protein</fullName>
    </submittedName>
</protein>
<dbReference type="EMBL" id="APJW01000001">
    <property type="protein sequence ID" value="EQM62936.1"/>
    <property type="molecule type" value="Genomic_DNA"/>
</dbReference>
<comment type="caution">
    <text evidence="1">The sequence shown here is derived from an EMBL/GenBank/DDBJ whole genome shotgun (WGS) entry which is preliminary data.</text>
</comment>
<dbReference type="RefSeq" id="WP_020370683.1">
    <property type="nucleotide sequence ID" value="NZ_APJW01000001.1"/>
</dbReference>
<sequence length="467" mass="52001">MDFKLPIYHIGLSHDAYNATKIAILQKTCKGWIVAECKQCSDNGPLSISKKYFTSKGTLSIRGQNSLVKSFFSSLKKKKNLLQVALSDLETHTALPLDSLSIFSRLGQKTTQGETPITLWITQKSSIEEKLGIVNHLGLFPGIISCHLADIFFLVEQTPLKTLPAYFLIYQGSEEISCLFVQNRSVILGRSFSNVCENVHEQIASTFRYFQETYTSVDLAGIHIVGISESLFNKLAQILPLSLISCTVPTFGVDADVWKTYGDAIISAYHGASNKAAIFPYDPYQISNIAQTYWFKRSAWTIGRLALLSAVAVGFVSFSKLSLLSSKVRENLCLACPEISQIPWSLDGVEDLVKRQTLCCESPYLYLPTILTSQEVMIMLGNLSQSTPSVKFSYFSYLLTSFPSEEDPLAPYKANIVLKGSGDPEDMTMFFKKISLSPHFNNTEVTHLDADQRTFELQFNLIGQGDL</sequence>
<evidence type="ECO:0000313" key="1">
    <source>
        <dbReference type="EMBL" id="EQM62936.1"/>
    </source>
</evidence>
<name>A0ABN0N013_9CHLA</name>
<reference evidence="1 2" key="1">
    <citation type="submission" date="2013-07" db="EMBL/GenBank/DDBJ databases">
        <title>Isolation of a new Chlamydia species from the feral Sacred Ibis (Threskiornis aethiopicus): Chlamydia ibidis.</title>
        <authorList>
            <person name="Vorimore F."/>
            <person name="Hsia R.-C."/>
            <person name="Huot-Creasy H."/>
            <person name="Bastian S."/>
            <person name="Deruyter L."/>
            <person name="Passet A."/>
            <person name="Sachse K."/>
            <person name="Bavoil P."/>
            <person name="Myers G."/>
            <person name="Laroucau K."/>
        </authorList>
    </citation>
    <scope>NUCLEOTIDE SEQUENCE [LARGE SCALE GENOMIC DNA]</scope>
    <source>
        <strain evidence="1 2">10-1398/6</strain>
    </source>
</reference>
<proteinExistence type="predicted"/>
<dbReference type="Proteomes" id="UP000016064">
    <property type="component" value="Unassembled WGS sequence"/>
</dbReference>
<evidence type="ECO:0000313" key="2">
    <source>
        <dbReference type="Proteomes" id="UP000016064"/>
    </source>
</evidence>
<keyword evidence="2" id="KW-1185">Reference proteome</keyword>